<comment type="function">
    <text evidence="7 10">Catalyzes the aldol cleavage of 4-hydroxy-4-methyl-2-oxoglutarate (HMG) into 2 molecules of pyruvate. Also contains a secondary oxaloacetate (OAA) decarboxylase activity due to the common pyruvate enolate transition state formed following C-C bond cleavage in the retro-aldol and decarboxylation reactions.</text>
</comment>
<evidence type="ECO:0000256" key="2">
    <source>
        <dbReference type="ARBA" id="ARBA00001968"/>
    </source>
</evidence>
<evidence type="ECO:0000256" key="4">
    <source>
        <dbReference type="ARBA" id="ARBA00011233"/>
    </source>
</evidence>
<evidence type="ECO:0000256" key="8">
    <source>
        <dbReference type="ARBA" id="ARBA00047973"/>
    </source>
</evidence>
<feature type="binding site" evidence="9">
    <location>
        <position position="113"/>
    </location>
    <ligand>
        <name>Mg(2+)</name>
        <dbReference type="ChEBI" id="CHEBI:18420"/>
    </ligand>
</feature>
<dbReference type="NCBIfam" id="TIGR01935">
    <property type="entry name" value="NOT-MenG"/>
    <property type="match status" value="1"/>
</dbReference>
<dbReference type="Gene3D" id="3.50.30.40">
    <property type="entry name" value="Ribonuclease E inhibitor RraA/RraA-like"/>
    <property type="match status" value="1"/>
</dbReference>
<dbReference type="PANTHER" id="PTHR33254">
    <property type="entry name" value="4-HYDROXY-4-METHYL-2-OXOGLUTARATE ALDOLASE 3-RELATED"/>
    <property type="match status" value="1"/>
</dbReference>
<comment type="similarity">
    <text evidence="3 10">Belongs to the class II aldolase/RraA-like family.</text>
</comment>
<comment type="cofactor">
    <cofactor evidence="2 10">
        <name>a divalent metal cation</name>
        <dbReference type="ChEBI" id="CHEBI:60240"/>
    </cofactor>
</comment>
<dbReference type="CDD" id="cd16841">
    <property type="entry name" value="RraA_family"/>
    <property type="match status" value="1"/>
</dbReference>
<dbReference type="EC" id="4.1.1.112" evidence="10"/>
<dbReference type="GO" id="GO:0051252">
    <property type="term" value="P:regulation of RNA metabolic process"/>
    <property type="evidence" value="ECO:0007669"/>
    <property type="project" value="InterPro"/>
</dbReference>
<dbReference type="NCBIfam" id="NF006875">
    <property type="entry name" value="PRK09372.1"/>
    <property type="match status" value="1"/>
</dbReference>
<keyword evidence="6 10" id="KW-0456">Lyase</keyword>
<feature type="binding site" evidence="9">
    <location>
        <position position="112"/>
    </location>
    <ligand>
        <name>substrate</name>
    </ligand>
</feature>
<dbReference type="RefSeq" id="WP_303734972.1">
    <property type="nucleotide sequence ID" value="NZ_CAKZHK010000002.1"/>
</dbReference>
<keyword evidence="9" id="KW-0460">Magnesium</keyword>
<keyword evidence="5 9" id="KW-0479">Metal-binding</keyword>
<comment type="catalytic activity">
    <reaction evidence="8 10">
        <text>oxaloacetate + H(+) = pyruvate + CO2</text>
        <dbReference type="Rhea" id="RHEA:15641"/>
        <dbReference type="ChEBI" id="CHEBI:15361"/>
        <dbReference type="ChEBI" id="CHEBI:15378"/>
        <dbReference type="ChEBI" id="CHEBI:16452"/>
        <dbReference type="ChEBI" id="CHEBI:16526"/>
        <dbReference type="EC" id="4.1.1.112"/>
    </reaction>
</comment>
<dbReference type="EC" id="4.1.3.17" evidence="10"/>
<dbReference type="GO" id="GO:0008428">
    <property type="term" value="F:ribonuclease inhibitor activity"/>
    <property type="evidence" value="ECO:0007669"/>
    <property type="project" value="InterPro"/>
</dbReference>
<accession>A0A2W5UMT5</accession>
<comment type="caution">
    <text evidence="11">The sequence shown here is derived from an EMBL/GenBank/DDBJ whole genome shotgun (WGS) entry which is preliminary data.</text>
</comment>
<dbReference type="Proteomes" id="UP000249432">
    <property type="component" value="Unassembled WGS sequence"/>
</dbReference>
<protein>
    <recommendedName>
        <fullName evidence="10">4-hydroxy-4-methyl-2-oxoglutarate aldolase</fullName>
        <shortName evidence="10">HMG aldolase</shortName>
        <ecNumber evidence="10">4.1.1.112</ecNumber>
        <ecNumber evidence="10">4.1.3.17</ecNumber>
    </recommendedName>
    <alternativeName>
        <fullName evidence="10">Oxaloacetate decarboxylase</fullName>
    </alternativeName>
</protein>
<dbReference type="EMBL" id="QFRA01000015">
    <property type="protein sequence ID" value="PZR04584.1"/>
    <property type="molecule type" value="Genomic_DNA"/>
</dbReference>
<sequence length="178" mass="18587">MNNKRESAYDNAGTQVIVPTADIVDVVGPSVRSCDVQFLNYGGRGEFAGRISTVRCHEDNALLKSVLSTDGDGGVLVVDGGESIHTALMGDNVAALGRDHGWSGIVIYGAIRDSAEIKGMDFGVKALGTNPRKSSKTGDGERDVVVNFGGVDFVPGQYVTCDADGIVVTETPVSPPQT</sequence>
<evidence type="ECO:0000256" key="1">
    <source>
        <dbReference type="ARBA" id="ARBA00001342"/>
    </source>
</evidence>
<evidence type="ECO:0000313" key="11">
    <source>
        <dbReference type="EMBL" id="PZR04584.1"/>
    </source>
</evidence>
<evidence type="ECO:0000256" key="7">
    <source>
        <dbReference type="ARBA" id="ARBA00025046"/>
    </source>
</evidence>
<organism evidence="11 12">
    <name type="scientific">Corynebacterium kroppenstedtii</name>
    <dbReference type="NCBI Taxonomy" id="161879"/>
    <lineage>
        <taxon>Bacteria</taxon>
        <taxon>Bacillati</taxon>
        <taxon>Actinomycetota</taxon>
        <taxon>Actinomycetes</taxon>
        <taxon>Mycobacteriales</taxon>
        <taxon>Corynebacteriaceae</taxon>
        <taxon>Corynebacterium</taxon>
    </lineage>
</organism>
<name>A0A2W5UMT5_9CORY</name>
<dbReference type="SUPFAM" id="SSF89562">
    <property type="entry name" value="RraA-like"/>
    <property type="match status" value="1"/>
</dbReference>
<dbReference type="GO" id="GO:0008948">
    <property type="term" value="F:oxaloacetate decarboxylase activity"/>
    <property type="evidence" value="ECO:0007669"/>
    <property type="project" value="UniProtKB-EC"/>
</dbReference>
<feature type="binding site" evidence="9">
    <location>
        <begin position="90"/>
        <end position="93"/>
    </location>
    <ligand>
        <name>substrate</name>
    </ligand>
</feature>
<comment type="catalytic activity">
    <reaction evidence="1 10">
        <text>4-hydroxy-4-methyl-2-oxoglutarate = 2 pyruvate</text>
        <dbReference type="Rhea" id="RHEA:22748"/>
        <dbReference type="ChEBI" id="CHEBI:15361"/>
        <dbReference type="ChEBI" id="CHEBI:58276"/>
        <dbReference type="EC" id="4.1.3.17"/>
    </reaction>
</comment>
<comment type="subunit">
    <text evidence="4 10">Homotrimer.</text>
</comment>
<dbReference type="Pfam" id="PF03737">
    <property type="entry name" value="RraA-like"/>
    <property type="match status" value="1"/>
</dbReference>
<evidence type="ECO:0000256" key="10">
    <source>
        <dbReference type="RuleBase" id="RU004338"/>
    </source>
</evidence>
<dbReference type="AlphaFoldDB" id="A0A2W5UMT5"/>
<reference evidence="11 12" key="1">
    <citation type="submission" date="2017-08" db="EMBL/GenBank/DDBJ databases">
        <title>Infants hospitalized years apart are colonized by the same room-sourced microbial strains.</title>
        <authorList>
            <person name="Brooks B."/>
            <person name="Olm M.R."/>
            <person name="Firek B.A."/>
            <person name="Baker R."/>
            <person name="Thomas B.C."/>
            <person name="Morowitz M.J."/>
            <person name="Banfield J.F."/>
        </authorList>
    </citation>
    <scope>NUCLEOTIDE SEQUENCE [LARGE SCALE GENOMIC DNA]</scope>
    <source>
        <strain evidence="11">S2_003_000_R1_3</strain>
    </source>
</reference>
<evidence type="ECO:0000313" key="12">
    <source>
        <dbReference type="Proteomes" id="UP000249432"/>
    </source>
</evidence>
<dbReference type="InterPro" id="IPR036704">
    <property type="entry name" value="RraA/RraA-like_sf"/>
</dbReference>
<evidence type="ECO:0000256" key="3">
    <source>
        <dbReference type="ARBA" id="ARBA00008621"/>
    </source>
</evidence>
<proteinExistence type="inferred from homology"/>
<dbReference type="InterPro" id="IPR010203">
    <property type="entry name" value="RraA"/>
</dbReference>
<dbReference type="PANTHER" id="PTHR33254:SF4">
    <property type="entry name" value="4-HYDROXY-4-METHYL-2-OXOGLUTARATE ALDOLASE 3-RELATED"/>
    <property type="match status" value="1"/>
</dbReference>
<evidence type="ECO:0000256" key="5">
    <source>
        <dbReference type="ARBA" id="ARBA00022723"/>
    </source>
</evidence>
<evidence type="ECO:0000256" key="6">
    <source>
        <dbReference type="ARBA" id="ARBA00023239"/>
    </source>
</evidence>
<evidence type="ECO:0000256" key="9">
    <source>
        <dbReference type="PIRSR" id="PIRSR605493-1"/>
    </source>
</evidence>
<comment type="cofactor">
    <cofactor evidence="9">
        <name>Mg(2+)</name>
        <dbReference type="ChEBI" id="CHEBI:18420"/>
    </cofactor>
</comment>
<dbReference type="GO" id="GO:0046872">
    <property type="term" value="F:metal ion binding"/>
    <property type="evidence" value="ECO:0007669"/>
    <property type="project" value="UniProtKB-KW"/>
</dbReference>
<dbReference type="GO" id="GO:0047443">
    <property type="term" value="F:4-hydroxy-4-methyl-2-oxoglutarate aldolase activity"/>
    <property type="evidence" value="ECO:0007669"/>
    <property type="project" value="UniProtKB-EC"/>
</dbReference>
<gene>
    <name evidence="11" type="ORF">DI525_06650</name>
</gene>
<dbReference type="InterPro" id="IPR005493">
    <property type="entry name" value="RraA/RraA-like"/>
</dbReference>